<accession>A0A2A2D0A3</accession>
<comment type="caution">
    <text evidence="2">The sequence shown here is derived from an EMBL/GenBank/DDBJ whole genome shotgun (WGS) entry which is preliminary data.</text>
</comment>
<evidence type="ECO:0000256" key="1">
    <source>
        <dbReference type="SAM" id="SignalP"/>
    </source>
</evidence>
<proteinExistence type="predicted"/>
<keyword evidence="1" id="KW-0732">Signal</keyword>
<keyword evidence="2" id="KW-0547">Nucleotide-binding</keyword>
<feature type="chain" id="PRO_5038426004" evidence="1">
    <location>
        <begin position="33"/>
        <end position="138"/>
    </location>
</feature>
<keyword evidence="3" id="KW-1185">Reference proteome</keyword>
<reference evidence="2 3" key="1">
    <citation type="submission" date="2017-08" db="EMBL/GenBank/DDBJ databases">
        <title>Genome sequence of Streptomyces albireticuli NRRL B-1670.</title>
        <authorList>
            <person name="Graham D.E."/>
            <person name="Mahan K.M."/>
            <person name="Klingeman D.M."/>
            <person name="Hettich R.L."/>
            <person name="Parry R.J."/>
            <person name="Spain J.C."/>
        </authorList>
    </citation>
    <scope>NUCLEOTIDE SEQUENCE [LARGE SCALE GENOMIC DNA]</scope>
    <source>
        <strain evidence="2 3">NRRL B-1670</strain>
    </source>
</reference>
<dbReference type="EMBL" id="NSJV01000624">
    <property type="protein sequence ID" value="PAU44770.1"/>
    <property type="molecule type" value="Genomic_DNA"/>
</dbReference>
<sequence length="138" mass="12850">MSLPLSRRIARVALLVAAGAGTVAGAAGAANAADLKAPELANGITAVDGANLGKNIDAASHQAGTVTSHVGHAAIDTTVPAATDTVGKAAKTGAPAAQKVAGDLGGSTAGLVGTAAQTATKGGGVTKNLPVGNLPIGG</sequence>
<dbReference type="RefSeq" id="WP_095584632.1">
    <property type="nucleotide sequence ID" value="NZ_JAJQQQ010000009.1"/>
</dbReference>
<gene>
    <name evidence="2" type="ORF">CK936_33095</name>
</gene>
<dbReference type="AlphaFoldDB" id="A0A2A2D0A3"/>
<dbReference type="Proteomes" id="UP000218944">
    <property type="component" value="Unassembled WGS sequence"/>
</dbReference>
<protein>
    <submittedName>
        <fullName evidence="2">ATP-binding protein</fullName>
    </submittedName>
</protein>
<name>A0A2A2D0A3_9ACTN</name>
<evidence type="ECO:0000313" key="2">
    <source>
        <dbReference type="EMBL" id="PAU44770.1"/>
    </source>
</evidence>
<feature type="signal peptide" evidence="1">
    <location>
        <begin position="1"/>
        <end position="32"/>
    </location>
</feature>
<evidence type="ECO:0000313" key="3">
    <source>
        <dbReference type="Proteomes" id="UP000218944"/>
    </source>
</evidence>
<keyword evidence="2" id="KW-0067">ATP-binding</keyword>
<dbReference type="GO" id="GO:0005524">
    <property type="term" value="F:ATP binding"/>
    <property type="evidence" value="ECO:0007669"/>
    <property type="project" value="UniProtKB-KW"/>
</dbReference>
<organism evidence="2 3">
    <name type="scientific">Streptomyces albireticuli</name>
    <dbReference type="NCBI Taxonomy" id="1940"/>
    <lineage>
        <taxon>Bacteria</taxon>
        <taxon>Bacillati</taxon>
        <taxon>Actinomycetota</taxon>
        <taxon>Actinomycetes</taxon>
        <taxon>Kitasatosporales</taxon>
        <taxon>Streptomycetaceae</taxon>
        <taxon>Streptomyces</taxon>
    </lineage>
</organism>